<keyword evidence="1" id="KW-0812">Transmembrane</keyword>
<reference evidence="3 4" key="1">
    <citation type="journal article" date="2019" name="Sci. Rep.">
        <title>Orb-weaving spider Araneus ventricosus genome elucidates the spidroin gene catalogue.</title>
        <authorList>
            <person name="Kono N."/>
            <person name="Nakamura H."/>
            <person name="Ohtoshi R."/>
            <person name="Moran D.A.P."/>
            <person name="Shinohara A."/>
            <person name="Yoshida Y."/>
            <person name="Fujiwara M."/>
            <person name="Mori M."/>
            <person name="Tomita M."/>
            <person name="Arakawa K."/>
        </authorList>
    </citation>
    <scope>NUCLEOTIDE SEQUENCE [LARGE SCALE GENOMIC DNA]</scope>
</reference>
<proteinExistence type="predicted"/>
<dbReference type="OrthoDB" id="6418415at2759"/>
<evidence type="ECO:0000259" key="2">
    <source>
        <dbReference type="Pfam" id="PF05699"/>
    </source>
</evidence>
<evidence type="ECO:0000313" key="3">
    <source>
        <dbReference type="EMBL" id="GBM23702.1"/>
    </source>
</evidence>
<accession>A0A4Y2E3L6</accession>
<keyword evidence="1" id="KW-0472">Membrane</keyword>
<dbReference type="GO" id="GO:0046983">
    <property type="term" value="F:protein dimerization activity"/>
    <property type="evidence" value="ECO:0007669"/>
    <property type="project" value="InterPro"/>
</dbReference>
<dbReference type="PANTHER" id="PTHR45913:SF19">
    <property type="entry name" value="LOW QUALITY PROTEIN: ZINC FINGER BED DOMAIN-CONTAINING PROTEIN 5-LIKE"/>
    <property type="match status" value="1"/>
</dbReference>
<dbReference type="Pfam" id="PF05699">
    <property type="entry name" value="Dimer_Tnp_hAT"/>
    <property type="match status" value="1"/>
</dbReference>
<dbReference type="PANTHER" id="PTHR45913">
    <property type="entry name" value="EPM2A-INTERACTING PROTEIN 1"/>
    <property type="match status" value="1"/>
</dbReference>
<name>A0A4Y2E3L6_ARAVE</name>
<feature type="domain" description="HAT C-terminal dimerisation" evidence="2">
    <location>
        <begin position="146"/>
        <end position="203"/>
    </location>
</feature>
<evidence type="ECO:0000313" key="4">
    <source>
        <dbReference type="Proteomes" id="UP000499080"/>
    </source>
</evidence>
<sequence>MTGKVRGVVARIKNVAKNCNSTHCILHRYVRYKQVNILQAKDKLIAFSRKIQYWISAVEQNNFECFQTLSDFLEESEVDLDMEILDGIKTHLSTLQQSLSDYFPNLENQDNYWVQNPFKIKEQPKGFHSMDYEKLIELSSDTQLEAKFRTVSLTIFWSDVFDEYPNLAKQAIRILLPFATTYLCEAGFSKYVATKTKYRNKLDAAPDMRIQLSNLTPNFKRIMESKKQVHPSHSRFSIYLSLCFIFLLIISMMNCFF</sequence>
<dbReference type="EMBL" id="BGPR01000502">
    <property type="protein sequence ID" value="GBM23702.1"/>
    <property type="molecule type" value="Genomic_DNA"/>
</dbReference>
<evidence type="ECO:0000256" key="1">
    <source>
        <dbReference type="SAM" id="Phobius"/>
    </source>
</evidence>
<keyword evidence="1" id="KW-1133">Transmembrane helix</keyword>
<keyword evidence="4" id="KW-1185">Reference proteome</keyword>
<dbReference type="Proteomes" id="UP000499080">
    <property type="component" value="Unassembled WGS sequence"/>
</dbReference>
<gene>
    <name evidence="3" type="primary">ZBED5_8</name>
    <name evidence="3" type="ORF">AVEN_257618_1</name>
</gene>
<dbReference type="InterPro" id="IPR008906">
    <property type="entry name" value="HATC_C_dom"/>
</dbReference>
<feature type="transmembrane region" description="Helical" evidence="1">
    <location>
        <begin position="236"/>
        <end position="256"/>
    </location>
</feature>
<dbReference type="AlphaFoldDB" id="A0A4Y2E3L6"/>
<organism evidence="3 4">
    <name type="scientific">Araneus ventricosus</name>
    <name type="common">Orbweaver spider</name>
    <name type="synonym">Epeira ventricosa</name>
    <dbReference type="NCBI Taxonomy" id="182803"/>
    <lineage>
        <taxon>Eukaryota</taxon>
        <taxon>Metazoa</taxon>
        <taxon>Ecdysozoa</taxon>
        <taxon>Arthropoda</taxon>
        <taxon>Chelicerata</taxon>
        <taxon>Arachnida</taxon>
        <taxon>Araneae</taxon>
        <taxon>Araneomorphae</taxon>
        <taxon>Entelegynae</taxon>
        <taxon>Araneoidea</taxon>
        <taxon>Araneidae</taxon>
        <taxon>Araneus</taxon>
    </lineage>
</organism>
<protein>
    <submittedName>
        <fullName evidence="3">Zinc finger BED domain-containing protein 5</fullName>
    </submittedName>
</protein>
<comment type="caution">
    <text evidence="3">The sequence shown here is derived from an EMBL/GenBank/DDBJ whole genome shotgun (WGS) entry which is preliminary data.</text>
</comment>